<dbReference type="Gene3D" id="1.10.3720.10">
    <property type="entry name" value="MetI-like"/>
    <property type="match status" value="1"/>
</dbReference>
<keyword evidence="11" id="KW-1185">Reference proteome</keyword>
<dbReference type="InterPro" id="IPR050809">
    <property type="entry name" value="UgpAE/MalFG_permease"/>
</dbReference>
<dbReference type="PANTHER" id="PTHR43227:SF8">
    <property type="entry name" value="DIACETYLCHITOBIOSE UPTAKE SYSTEM PERMEASE PROTEIN DASB"/>
    <property type="match status" value="1"/>
</dbReference>
<dbReference type="Pfam" id="PF00528">
    <property type="entry name" value="BPD_transp_1"/>
    <property type="match status" value="1"/>
</dbReference>
<accession>A0ABS3IBK3</accession>
<feature type="transmembrane region" description="Helical" evidence="7">
    <location>
        <begin position="284"/>
        <end position="303"/>
    </location>
</feature>
<name>A0ABS3IBK3_9MICO</name>
<dbReference type="PANTHER" id="PTHR43227">
    <property type="entry name" value="BLL4140 PROTEIN"/>
    <property type="match status" value="1"/>
</dbReference>
<feature type="transmembrane region" description="Helical" evidence="7">
    <location>
        <begin position="126"/>
        <end position="148"/>
    </location>
</feature>
<dbReference type="InterPro" id="IPR000515">
    <property type="entry name" value="MetI-like"/>
</dbReference>
<evidence type="ECO:0000256" key="1">
    <source>
        <dbReference type="ARBA" id="ARBA00004651"/>
    </source>
</evidence>
<feature type="transmembrane region" description="Helical" evidence="7">
    <location>
        <begin position="228"/>
        <end position="248"/>
    </location>
</feature>
<evidence type="ECO:0000256" key="4">
    <source>
        <dbReference type="ARBA" id="ARBA00022692"/>
    </source>
</evidence>
<keyword evidence="6 7" id="KW-0472">Membrane</keyword>
<feature type="region of interest" description="Disordered" evidence="8">
    <location>
        <begin position="1"/>
        <end position="21"/>
    </location>
</feature>
<comment type="caution">
    <text evidence="10">The sequence shown here is derived from an EMBL/GenBank/DDBJ whole genome shotgun (WGS) entry which is preliminary data.</text>
</comment>
<dbReference type="InterPro" id="IPR035906">
    <property type="entry name" value="MetI-like_sf"/>
</dbReference>
<dbReference type="Proteomes" id="UP000664617">
    <property type="component" value="Unassembled WGS sequence"/>
</dbReference>
<keyword evidence="4 7" id="KW-0812">Transmembrane</keyword>
<evidence type="ECO:0000256" key="5">
    <source>
        <dbReference type="ARBA" id="ARBA00022989"/>
    </source>
</evidence>
<protein>
    <submittedName>
        <fullName evidence="10">Sugar ABC transporter permease</fullName>
    </submittedName>
</protein>
<evidence type="ECO:0000256" key="7">
    <source>
        <dbReference type="RuleBase" id="RU363032"/>
    </source>
</evidence>
<evidence type="ECO:0000313" key="11">
    <source>
        <dbReference type="Proteomes" id="UP000664617"/>
    </source>
</evidence>
<feature type="transmembrane region" description="Helical" evidence="7">
    <location>
        <begin position="21"/>
        <end position="47"/>
    </location>
</feature>
<reference evidence="11" key="1">
    <citation type="submission" date="2023-07" db="EMBL/GenBank/DDBJ databases">
        <title>Myceligenerans salitolerans sp. nov., a halotolerant actinomycete isolated from a salt lake in Xinjiang, China.</title>
        <authorList>
            <person name="Guan T."/>
        </authorList>
    </citation>
    <scope>NUCLEOTIDE SEQUENCE [LARGE SCALE GENOMIC DNA]</scope>
    <source>
        <strain evidence="11">XHU 5031</strain>
    </source>
</reference>
<comment type="subcellular location">
    <subcellularLocation>
        <location evidence="1 7">Cell membrane</location>
        <topology evidence="1 7">Multi-pass membrane protein</topology>
    </subcellularLocation>
</comment>
<organism evidence="10 11">
    <name type="scientific">Myceligenerans salitolerans</name>
    <dbReference type="NCBI Taxonomy" id="1230528"/>
    <lineage>
        <taxon>Bacteria</taxon>
        <taxon>Bacillati</taxon>
        <taxon>Actinomycetota</taxon>
        <taxon>Actinomycetes</taxon>
        <taxon>Micrococcales</taxon>
        <taxon>Promicromonosporaceae</taxon>
        <taxon>Myceligenerans</taxon>
    </lineage>
</organism>
<dbReference type="EMBL" id="JAFMPK010000047">
    <property type="protein sequence ID" value="MBO0610359.1"/>
    <property type="molecule type" value="Genomic_DNA"/>
</dbReference>
<evidence type="ECO:0000313" key="10">
    <source>
        <dbReference type="EMBL" id="MBO0610359.1"/>
    </source>
</evidence>
<feature type="transmembrane region" description="Helical" evidence="7">
    <location>
        <begin position="174"/>
        <end position="199"/>
    </location>
</feature>
<evidence type="ECO:0000256" key="6">
    <source>
        <dbReference type="ARBA" id="ARBA00023136"/>
    </source>
</evidence>
<keyword evidence="3" id="KW-1003">Cell membrane</keyword>
<gene>
    <name evidence="10" type="ORF">J0911_15100</name>
</gene>
<feature type="transmembrane region" description="Helical" evidence="7">
    <location>
        <begin position="93"/>
        <end position="114"/>
    </location>
</feature>
<evidence type="ECO:0000256" key="8">
    <source>
        <dbReference type="SAM" id="MobiDB-lite"/>
    </source>
</evidence>
<dbReference type="SUPFAM" id="SSF161098">
    <property type="entry name" value="MetI-like"/>
    <property type="match status" value="1"/>
</dbReference>
<evidence type="ECO:0000256" key="3">
    <source>
        <dbReference type="ARBA" id="ARBA00022475"/>
    </source>
</evidence>
<dbReference type="PROSITE" id="PS50928">
    <property type="entry name" value="ABC_TM1"/>
    <property type="match status" value="1"/>
</dbReference>
<comment type="similarity">
    <text evidence="7">Belongs to the binding-protein-dependent transport system permease family.</text>
</comment>
<dbReference type="RefSeq" id="WP_207276302.1">
    <property type="nucleotide sequence ID" value="NZ_JAFMPK010000047.1"/>
</dbReference>
<dbReference type="CDD" id="cd06261">
    <property type="entry name" value="TM_PBP2"/>
    <property type="match status" value="1"/>
</dbReference>
<proteinExistence type="inferred from homology"/>
<keyword evidence="5 7" id="KW-1133">Transmembrane helix</keyword>
<feature type="domain" description="ABC transmembrane type-1" evidence="9">
    <location>
        <begin position="90"/>
        <end position="302"/>
    </location>
</feature>
<evidence type="ECO:0000259" key="9">
    <source>
        <dbReference type="PROSITE" id="PS50928"/>
    </source>
</evidence>
<evidence type="ECO:0000256" key="2">
    <source>
        <dbReference type="ARBA" id="ARBA00022448"/>
    </source>
</evidence>
<sequence length="312" mass="33362">MTLIKPAARRRSRAPHRDPGGGGKVAALFLTPFFALFLLTMIAPVIYSLCLSFFATKKSGLGFGSTPEVRFVGIENFVVVLSSESFLTGFVRVAIYALLYLPTMIGSALILALLLDTAAVLFRRAFQLLLFLPHAVPGVIAALIWVYLYTPGVSPLVRTLESGGMSVNFFSAELVLPAMVNIAVWEWTGFNVIILFTALQALPREVMEAARVDGAGPFRTALSIKVPLIAPALGISLLFTSIGSLQLFTEPSILATASSAVTSTYVPNMWAYDAAFNRLDLNQAAAASIIVAAVAGVASYLITRINTKGVRA</sequence>
<keyword evidence="2 7" id="KW-0813">Transport</keyword>